<organism evidence="1 2">
    <name type="scientific">Necator americanus</name>
    <name type="common">Human hookworm</name>
    <dbReference type="NCBI Taxonomy" id="51031"/>
    <lineage>
        <taxon>Eukaryota</taxon>
        <taxon>Metazoa</taxon>
        <taxon>Ecdysozoa</taxon>
        <taxon>Nematoda</taxon>
        <taxon>Chromadorea</taxon>
        <taxon>Rhabditida</taxon>
        <taxon>Rhabditina</taxon>
        <taxon>Rhabditomorpha</taxon>
        <taxon>Strongyloidea</taxon>
        <taxon>Ancylostomatidae</taxon>
        <taxon>Bunostominae</taxon>
        <taxon>Necator</taxon>
    </lineage>
</organism>
<evidence type="ECO:0000313" key="1">
    <source>
        <dbReference type="EMBL" id="KAK6742275.1"/>
    </source>
</evidence>
<keyword evidence="2" id="KW-1185">Reference proteome</keyword>
<dbReference type="Proteomes" id="UP001303046">
    <property type="component" value="Unassembled WGS sequence"/>
</dbReference>
<gene>
    <name evidence="1" type="primary">Necator_chrIII.g10639</name>
    <name evidence="1" type="ORF">RB195_009874</name>
</gene>
<protein>
    <submittedName>
        <fullName evidence="1">Uncharacterized protein</fullName>
    </submittedName>
</protein>
<accession>A0ABR1CXR9</accession>
<comment type="caution">
    <text evidence="1">The sequence shown here is derived from an EMBL/GenBank/DDBJ whole genome shotgun (WGS) entry which is preliminary data.</text>
</comment>
<reference evidence="1 2" key="1">
    <citation type="submission" date="2023-08" db="EMBL/GenBank/DDBJ databases">
        <title>A Necator americanus chromosomal reference genome.</title>
        <authorList>
            <person name="Ilik V."/>
            <person name="Petrzelkova K.J."/>
            <person name="Pardy F."/>
            <person name="Fuh T."/>
            <person name="Niatou-Singa F.S."/>
            <person name="Gouil Q."/>
            <person name="Baker L."/>
            <person name="Ritchie M.E."/>
            <person name="Jex A.R."/>
            <person name="Gazzola D."/>
            <person name="Li H."/>
            <person name="Toshio Fujiwara R."/>
            <person name="Zhan B."/>
            <person name="Aroian R.V."/>
            <person name="Pafco B."/>
            <person name="Schwarz E.M."/>
        </authorList>
    </citation>
    <scope>NUCLEOTIDE SEQUENCE [LARGE SCALE GENOMIC DNA]</scope>
    <source>
        <strain evidence="1 2">Aroian</strain>
        <tissue evidence="1">Whole animal</tissue>
    </source>
</reference>
<sequence>MTICTYNARTLTSDAAIEDLIMRARKISNEIIGLIETKRCLRLNAVFETGEELFLGTCDSRIGRVGIFVNTSTTKNIDSLEQPESNICG</sequence>
<name>A0ABR1CXR9_NECAM</name>
<evidence type="ECO:0000313" key="2">
    <source>
        <dbReference type="Proteomes" id="UP001303046"/>
    </source>
</evidence>
<dbReference type="EMBL" id="JAVFWL010000003">
    <property type="protein sequence ID" value="KAK6742275.1"/>
    <property type="molecule type" value="Genomic_DNA"/>
</dbReference>
<proteinExistence type="predicted"/>